<gene>
    <name evidence="1" type="ORF">CCACVL1_25720</name>
</gene>
<comment type="caution">
    <text evidence="1">The sequence shown here is derived from an EMBL/GenBank/DDBJ whole genome shotgun (WGS) entry which is preliminary data.</text>
</comment>
<name>A0A1R3GHW2_COCAP</name>
<keyword evidence="2" id="KW-1185">Reference proteome</keyword>
<evidence type="ECO:0000313" key="1">
    <source>
        <dbReference type="EMBL" id="OMO57647.1"/>
    </source>
</evidence>
<accession>A0A1R3GHW2</accession>
<dbReference type="Proteomes" id="UP000188268">
    <property type="component" value="Unassembled WGS sequence"/>
</dbReference>
<dbReference type="EMBL" id="AWWV01014322">
    <property type="protein sequence ID" value="OMO57647.1"/>
    <property type="molecule type" value="Genomic_DNA"/>
</dbReference>
<evidence type="ECO:0000313" key="2">
    <source>
        <dbReference type="Proteomes" id="UP000188268"/>
    </source>
</evidence>
<protein>
    <submittedName>
        <fullName evidence="1">Uncharacterized protein</fullName>
    </submittedName>
</protein>
<sequence>MAGQGCVGFPMEERICGCNSWLAAIS</sequence>
<reference evidence="1 2" key="1">
    <citation type="submission" date="2013-09" db="EMBL/GenBank/DDBJ databases">
        <title>Corchorus capsularis genome sequencing.</title>
        <authorList>
            <person name="Alam M."/>
            <person name="Haque M.S."/>
            <person name="Islam M.S."/>
            <person name="Emdad E.M."/>
            <person name="Islam M.M."/>
            <person name="Ahmed B."/>
            <person name="Halim A."/>
            <person name="Hossen Q.M.M."/>
            <person name="Hossain M.Z."/>
            <person name="Ahmed R."/>
            <person name="Khan M.M."/>
            <person name="Islam R."/>
            <person name="Rashid M.M."/>
            <person name="Khan S.A."/>
            <person name="Rahman M.S."/>
            <person name="Alam M."/>
        </authorList>
    </citation>
    <scope>NUCLEOTIDE SEQUENCE [LARGE SCALE GENOMIC DNA]</scope>
    <source>
        <strain evidence="2">cv. CVL-1</strain>
        <tissue evidence="1">Whole seedling</tissue>
    </source>
</reference>
<dbReference type="Gramene" id="OMO57647">
    <property type="protein sequence ID" value="OMO57647"/>
    <property type="gene ID" value="CCACVL1_25720"/>
</dbReference>
<dbReference type="AlphaFoldDB" id="A0A1R3GHW2"/>
<organism evidence="1 2">
    <name type="scientific">Corchorus capsularis</name>
    <name type="common">Jute</name>
    <dbReference type="NCBI Taxonomy" id="210143"/>
    <lineage>
        <taxon>Eukaryota</taxon>
        <taxon>Viridiplantae</taxon>
        <taxon>Streptophyta</taxon>
        <taxon>Embryophyta</taxon>
        <taxon>Tracheophyta</taxon>
        <taxon>Spermatophyta</taxon>
        <taxon>Magnoliopsida</taxon>
        <taxon>eudicotyledons</taxon>
        <taxon>Gunneridae</taxon>
        <taxon>Pentapetalae</taxon>
        <taxon>rosids</taxon>
        <taxon>malvids</taxon>
        <taxon>Malvales</taxon>
        <taxon>Malvaceae</taxon>
        <taxon>Grewioideae</taxon>
        <taxon>Apeibeae</taxon>
        <taxon>Corchorus</taxon>
    </lineage>
</organism>
<proteinExistence type="predicted"/>